<organism evidence="1 2">
    <name type="scientific">Desulfosporosinus orientis (strain ATCC 19365 / DSM 765 / NCIMB 8382 / VKM B-1628 / Singapore I)</name>
    <name type="common">Desulfotomaculum orientis</name>
    <dbReference type="NCBI Taxonomy" id="768706"/>
    <lineage>
        <taxon>Bacteria</taxon>
        <taxon>Bacillati</taxon>
        <taxon>Bacillota</taxon>
        <taxon>Clostridia</taxon>
        <taxon>Eubacteriales</taxon>
        <taxon>Desulfitobacteriaceae</taxon>
        <taxon>Desulfosporosinus</taxon>
    </lineage>
</organism>
<dbReference type="eggNOG" id="ENOG502ZKVN">
    <property type="taxonomic scope" value="Bacteria"/>
</dbReference>
<evidence type="ECO:0000313" key="2">
    <source>
        <dbReference type="Proteomes" id="UP000006346"/>
    </source>
</evidence>
<dbReference type="EMBL" id="CP003108">
    <property type="protein sequence ID" value="AET67525.1"/>
    <property type="molecule type" value="Genomic_DNA"/>
</dbReference>
<reference evidence="1 2" key="2">
    <citation type="journal article" date="2012" name="J. Bacteriol.">
        <title>Complete genome sequences of Desulfosporosinus orientis DSM765T, Desulfosporosinus youngiae DSM17734T, Desulfosporosinus meridiei DSM13257T, and Desulfosporosinus acidiphilus DSM22704T.</title>
        <authorList>
            <person name="Pester M."/>
            <person name="Brambilla E."/>
            <person name="Alazard D."/>
            <person name="Rattei T."/>
            <person name="Weinmaier T."/>
            <person name="Han J."/>
            <person name="Lucas S."/>
            <person name="Lapidus A."/>
            <person name="Cheng J.F."/>
            <person name="Goodwin L."/>
            <person name="Pitluck S."/>
            <person name="Peters L."/>
            <person name="Ovchinnikova G."/>
            <person name="Teshima H."/>
            <person name="Detter J.C."/>
            <person name="Han C.S."/>
            <person name="Tapia R."/>
            <person name="Land M.L."/>
            <person name="Hauser L."/>
            <person name="Kyrpides N.C."/>
            <person name="Ivanova N.N."/>
            <person name="Pagani I."/>
            <person name="Huntmann M."/>
            <person name="Wei C.L."/>
            <person name="Davenport K.W."/>
            <person name="Daligault H."/>
            <person name="Chain P.S."/>
            <person name="Chen A."/>
            <person name="Mavromatis K."/>
            <person name="Markowitz V."/>
            <person name="Szeto E."/>
            <person name="Mikhailova N."/>
            <person name="Pati A."/>
            <person name="Wagner M."/>
            <person name="Woyke T."/>
            <person name="Ollivier B."/>
            <person name="Klenk H.P."/>
            <person name="Spring S."/>
            <person name="Loy A."/>
        </authorList>
    </citation>
    <scope>NUCLEOTIDE SEQUENCE [LARGE SCALE GENOMIC DNA]</scope>
    <source>
        <strain evidence="2">ATCC 19365 / DSM 765 / NCIMB 8382 / VKM B-1628</strain>
    </source>
</reference>
<evidence type="ECO:0000313" key="1">
    <source>
        <dbReference type="EMBL" id="AET67525.1"/>
    </source>
</evidence>
<dbReference type="PATRIC" id="fig|768706.3.peg.1911"/>
<dbReference type="Proteomes" id="UP000006346">
    <property type="component" value="Chromosome"/>
</dbReference>
<dbReference type="RefSeq" id="WP_014184340.1">
    <property type="nucleotide sequence ID" value="NC_016584.1"/>
</dbReference>
<dbReference type="OrthoDB" id="2084466at2"/>
<gene>
    <name evidence="1" type="ordered locus">Desor_1899</name>
</gene>
<sequence>MLTQKREFRSSTFQKRLKFKVGDRIETFNHCRGTVVRLDRDENGDFVVARLDLVPHEFAYDPDDLRVI</sequence>
<accession>G7WB24</accession>
<name>G7WB24_DESOD</name>
<keyword evidence="2" id="KW-1185">Reference proteome</keyword>
<dbReference type="AlphaFoldDB" id="G7WB24"/>
<protein>
    <submittedName>
        <fullName evidence="1">Uncharacterized protein</fullName>
    </submittedName>
</protein>
<dbReference type="HOGENOM" id="CLU_2751157_0_0_9"/>
<reference evidence="2" key="1">
    <citation type="submission" date="2011-11" db="EMBL/GenBank/DDBJ databases">
        <title>Complete sequence of Desulfosporosinus orientis DSM 765.</title>
        <authorList>
            <person name="Lucas S."/>
            <person name="Han J."/>
            <person name="Lapidus A."/>
            <person name="Cheng J.-F."/>
            <person name="Goodwin L."/>
            <person name="Pitluck S."/>
            <person name="Peters L."/>
            <person name="Ovchinnikova G."/>
            <person name="Teshima H."/>
            <person name="Detter J.C."/>
            <person name="Han C."/>
            <person name="Tapia R."/>
            <person name="Land M."/>
            <person name="Hauser L."/>
            <person name="Kyrpides N."/>
            <person name="Ivanova N."/>
            <person name="Pagani I."/>
            <person name="Pester M."/>
            <person name="Spring S."/>
            <person name="Ollivier B."/>
            <person name="Rattei T."/>
            <person name="Klenk H.-P."/>
            <person name="Wagner M."/>
            <person name="Loy A."/>
            <person name="Woyke T."/>
        </authorList>
    </citation>
    <scope>NUCLEOTIDE SEQUENCE [LARGE SCALE GENOMIC DNA]</scope>
    <source>
        <strain evidence="2">ATCC 19365 / DSM 765 / NCIMB 8382 / VKM B-1628</strain>
    </source>
</reference>
<proteinExistence type="predicted"/>
<dbReference type="KEGG" id="dor:Desor_1899"/>